<evidence type="ECO:0000256" key="6">
    <source>
        <dbReference type="ARBA" id="ARBA00034714"/>
    </source>
</evidence>
<evidence type="ECO:0000256" key="9">
    <source>
        <dbReference type="RuleBase" id="RU004273"/>
    </source>
</evidence>
<dbReference type="EMBL" id="SDMP01000013">
    <property type="protein sequence ID" value="RYR16878.1"/>
    <property type="molecule type" value="Genomic_DNA"/>
</dbReference>
<keyword evidence="4" id="KW-0904">Protein phosphatase</keyword>
<evidence type="ECO:0000259" key="10">
    <source>
        <dbReference type="PROSITE" id="PS00125"/>
    </source>
</evidence>
<comment type="catalytic activity">
    <reaction evidence="7">
        <text>O-phospho-L-seryl-[protein] + H2O = L-seryl-[protein] + phosphate</text>
        <dbReference type="Rhea" id="RHEA:20629"/>
        <dbReference type="Rhea" id="RHEA-COMP:9863"/>
        <dbReference type="Rhea" id="RHEA-COMP:11604"/>
        <dbReference type="ChEBI" id="CHEBI:15377"/>
        <dbReference type="ChEBI" id="CHEBI:29999"/>
        <dbReference type="ChEBI" id="CHEBI:43474"/>
        <dbReference type="ChEBI" id="CHEBI:83421"/>
        <dbReference type="EC" id="3.1.3.16"/>
    </reaction>
</comment>
<sequence>MDSVPSNSHGNLDEQIAQLMQCKPLSEQEVRVLCEKAKEILMEESNVQPVSSPVTICGDIHGQFHDLAELFRIGGKCPDTNYLFMGDYVDRGYYSVETVTLLVALKVRYRQRITILRGNHESRQITQVYGFYDECLRNLQNCACEYSHLICRYGSANVWKTFTDLFDYFPLTALLFEVYCCLTDKFFSLKVESEIFCLHGGLSPSIETLDNIRKYDRVQEVPHEGPMCDLLWSDPDDRCGWGISPRGAGYTFGQDISEQFNHTNNLKLIARAHQLVMEGYTWGHEQKVVTIFSAPNYCYRCGNMASILEVDDCKGHTFIQFEPAPRRGEPDVTRRTPDYFL</sequence>
<dbReference type="InterPro" id="IPR029052">
    <property type="entry name" value="Metallo-depent_PP-like"/>
</dbReference>
<dbReference type="STRING" id="3818.A0A444ZRU0"/>
<proteinExistence type="inferred from homology"/>
<comment type="caution">
    <text evidence="11">The sequence shown here is derived from an EMBL/GenBank/DDBJ whole genome shotgun (WGS) entry which is preliminary data.</text>
</comment>
<dbReference type="GO" id="GO:0004722">
    <property type="term" value="F:protein serine/threonine phosphatase activity"/>
    <property type="evidence" value="ECO:0007669"/>
    <property type="project" value="UniProtKB-EC"/>
</dbReference>
<evidence type="ECO:0000313" key="11">
    <source>
        <dbReference type="EMBL" id="RYR16878.1"/>
    </source>
</evidence>
<evidence type="ECO:0000313" key="12">
    <source>
        <dbReference type="Proteomes" id="UP000289738"/>
    </source>
</evidence>
<accession>A0A444ZRU0</accession>
<dbReference type="GO" id="GO:0046872">
    <property type="term" value="F:metal ion binding"/>
    <property type="evidence" value="ECO:0007669"/>
    <property type="project" value="UniProtKB-KW"/>
</dbReference>
<dbReference type="PANTHER" id="PTHR45619">
    <property type="entry name" value="SERINE/THREONINE-PROTEIN PHOSPHATASE PP2A-RELATED"/>
    <property type="match status" value="1"/>
</dbReference>
<dbReference type="Proteomes" id="UP000289738">
    <property type="component" value="Chromosome B03"/>
</dbReference>
<dbReference type="Gene3D" id="3.60.21.10">
    <property type="match status" value="1"/>
</dbReference>
<keyword evidence="12" id="KW-1185">Reference proteome</keyword>
<evidence type="ECO:0000256" key="8">
    <source>
        <dbReference type="ARBA" id="ARBA00048336"/>
    </source>
</evidence>
<dbReference type="FunFam" id="3.60.21.10:FF:000003">
    <property type="entry name" value="Serine/threonine-protein phosphatase"/>
    <property type="match status" value="1"/>
</dbReference>
<evidence type="ECO:0000256" key="3">
    <source>
        <dbReference type="ARBA" id="ARBA00022801"/>
    </source>
</evidence>
<dbReference type="InterPro" id="IPR047129">
    <property type="entry name" value="PPA2-like"/>
</dbReference>
<dbReference type="Pfam" id="PF00149">
    <property type="entry name" value="Metallophos"/>
    <property type="match status" value="1"/>
</dbReference>
<evidence type="ECO:0000256" key="1">
    <source>
        <dbReference type="ARBA" id="ARBA00001936"/>
    </source>
</evidence>
<evidence type="ECO:0000256" key="2">
    <source>
        <dbReference type="ARBA" id="ARBA00022723"/>
    </source>
</evidence>
<dbReference type="EC" id="3.1.3.16" evidence="9"/>
<evidence type="ECO:0000256" key="5">
    <source>
        <dbReference type="ARBA" id="ARBA00023211"/>
    </source>
</evidence>
<comment type="similarity">
    <text evidence="6">Belongs to the PPP phosphatase family. PP-2A subfamily.</text>
</comment>
<keyword evidence="2" id="KW-0479">Metal-binding</keyword>
<dbReference type="AlphaFoldDB" id="A0A444ZRU0"/>
<gene>
    <name evidence="11" type="ORF">Ahy_B03g061731</name>
</gene>
<evidence type="ECO:0000256" key="7">
    <source>
        <dbReference type="ARBA" id="ARBA00047761"/>
    </source>
</evidence>
<reference evidence="11 12" key="1">
    <citation type="submission" date="2019-01" db="EMBL/GenBank/DDBJ databases">
        <title>Sequencing of cultivated peanut Arachis hypogaea provides insights into genome evolution and oil improvement.</title>
        <authorList>
            <person name="Chen X."/>
        </authorList>
    </citation>
    <scope>NUCLEOTIDE SEQUENCE [LARGE SCALE GENOMIC DNA]</scope>
    <source>
        <strain evidence="12">cv. Fuhuasheng</strain>
        <tissue evidence="11">Leaves</tissue>
    </source>
</reference>
<dbReference type="InterPro" id="IPR006186">
    <property type="entry name" value="Ser/Thr-sp_prot-phosphatase"/>
</dbReference>
<dbReference type="PRINTS" id="PR00114">
    <property type="entry name" value="STPHPHTASE"/>
</dbReference>
<dbReference type="SUPFAM" id="SSF56300">
    <property type="entry name" value="Metallo-dependent phosphatases"/>
    <property type="match status" value="1"/>
</dbReference>
<dbReference type="PROSITE" id="PS00125">
    <property type="entry name" value="SER_THR_PHOSPHATASE"/>
    <property type="match status" value="1"/>
</dbReference>
<comment type="catalytic activity">
    <reaction evidence="8 9">
        <text>O-phospho-L-threonyl-[protein] + H2O = L-threonyl-[protein] + phosphate</text>
        <dbReference type="Rhea" id="RHEA:47004"/>
        <dbReference type="Rhea" id="RHEA-COMP:11060"/>
        <dbReference type="Rhea" id="RHEA-COMP:11605"/>
        <dbReference type="ChEBI" id="CHEBI:15377"/>
        <dbReference type="ChEBI" id="CHEBI:30013"/>
        <dbReference type="ChEBI" id="CHEBI:43474"/>
        <dbReference type="ChEBI" id="CHEBI:61977"/>
        <dbReference type="EC" id="3.1.3.16"/>
    </reaction>
</comment>
<keyword evidence="5" id="KW-0464">Manganese</keyword>
<dbReference type="CDD" id="cd07415">
    <property type="entry name" value="MPP_PP2A_PP4_PP6"/>
    <property type="match status" value="1"/>
</dbReference>
<dbReference type="InterPro" id="IPR004843">
    <property type="entry name" value="Calcineurin-like_PHP"/>
</dbReference>
<organism evidence="11 12">
    <name type="scientific">Arachis hypogaea</name>
    <name type="common">Peanut</name>
    <dbReference type="NCBI Taxonomy" id="3818"/>
    <lineage>
        <taxon>Eukaryota</taxon>
        <taxon>Viridiplantae</taxon>
        <taxon>Streptophyta</taxon>
        <taxon>Embryophyta</taxon>
        <taxon>Tracheophyta</taxon>
        <taxon>Spermatophyta</taxon>
        <taxon>Magnoliopsida</taxon>
        <taxon>eudicotyledons</taxon>
        <taxon>Gunneridae</taxon>
        <taxon>Pentapetalae</taxon>
        <taxon>rosids</taxon>
        <taxon>fabids</taxon>
        <taxon>Fabales</taxon>
        <taxon>Fabaceae</taxon>
        <taxon>Papilionoideae</taxon>
        <taxon>50 kb inversion clade</taxon>
        <taxon>dalbergioids sensu lato</taxon>
        <taxon>Dalbergieae</taxon>
        <taxon>Pterocarpus clade</taxon>
        <taxon>Arachis</taxon>
    </lineage>
</organism>
<protein>
    <recommendedName>
        <fullName evidence="9">Serine/threonine-protein phosphatase</fullName>
        <ecNumber evidence="9">3.1.3.16</ecNumber>
    </recommendedName>
</protein>
<comment type="cofactor">
    <cofactor evidence="1">
        <name>Mn(2+)</name>
        <dbReference type="ChEBI" id="CHEBI:29035"/>
    </cofactor>
</comment>
<dbReference type="SMART" id="SM00156">
    <property type="entry name" value="PP2Ac"/>
    <property type="match status" value="1"/>
</dbReference>
<name>A0A444ZRU0_ARAHY</name>
<evidence type="ECO:0000256" key="4">
    <source>
        <dbReference type="ARBA" id="ARBA00022912"/>
    </source>
</evidence>
<feature type="domain" description="Serine/threonine specific protein phosphatases" evidence="10">
    <location>
        <begin position="116"/>
        <end position="121"/>
    </location>
</feature>
<keyword evidence="3 9" id="KW-0378">Hydrolase</keyword>